<proteinExistence type="predicted"/>
<dbReference type="Proteomes" id="UP000193834">
    <property type="component" value="Unassembled WGS sequence"/>
</dbReference>
<protein>
    <submittedName>
        <fullName evidence="2">Uncharacterized protein</fullName>
    </submittedName>
</protein>
<dbReference type="OrthoDB" id="2678943at2"/>
<accession>A0A1X7LRR8</accession>
<evidence type="ECO:0000313" key="3">
    <source>
        <dbReference type="Proteomes" id="UP000193834"/>
    </source>
</evidence>
<sequence length="124" mass="13929">MRASMLKARRIMPPMKNSKSDSRTIRHRKPPKRKKPIAPYLSRFTVLWVQGNGVAYDTRGFVAKAYSCGKLLGRAPFDSYGTARFSKIRTPTKSLINLQLLDDCGRVYRVSAVPPDLTAFVVIG</sequence>
<reference evidence="2 3" key="1">
    <citation type="submission" date="2017-04" db="EMBL/GenBank/DDBJ databases">
        <authorList>
            <person name="Afonso C.L."/>
            <person name="Miller P.J."/>
            <person name="Scott M.A."/>
            <person name="Spackman E."/>
            <person name="Goraichik I."/>
            <person name="Dimitrov K.M."/>
            <person name="Suarez D.L."/>
            <person name="Swayne D.E."/>
        </authorList>
    </citation>
    <scope>NUCLEOTIDE SEQUENCE [LARGE SCALE GENOMIC DNA]</scope>
    <source>
        <strain evidence="2 3">11</strain>
    </source>
</reference>
<name>A0A1X7LRR8_9BACL</name>
<evidence type="ECO:0000313" key="2">
    <source>
        <dbReference type="EMBL" id="SMG55952.1"/>
    </source>
</evidence>
<feature type="region of interest" description="Disordered" evidence="1">
    <location>
        <begin position="1"/>
        <end position="36"/>
    </location>
</feature>
<dbReference type="AlphaFoldDB" id="A0A1X7LRR8"/>
<evidence type="ECO:0000256" key="1">
    <source>
        <dbReference type="SAM" id="MobiDB-lite"/>
    </source>
</evidence>
<gene>
    <name evidence="2" type="ORF">SAMN06295960_4065</name>
</gene>
<feature type="compositionally biased region" description="Basic residues" evidence="1">
    <location>
        <begin position="25"/>
        <end position="36"/>
    </location>
</feature>
<dbReference type="EMBL" id="FXAZ01000006">
    <property type="protein sequence ID" value="SMG55952.1"/>
    <property type="molecule type" value="Genomic_DNA"/>
</dbReference>
<organism evidence="2 3">
    <name type="scientific">Paenibacillus aquistagni</name>
    <dbReference type="NCBI Taxonomy" id="1852522"/>
    <lineage>
        <taxon>Bacteria</taxon>
        <taxon>Bacillati</taxon>
        <taxon>Bacillota</taxon>
        <taxon>Bacilli</taxon>
        <taxon>Bacillales</taxon>
        <taxon>Paenibacillaceae</taxon>
        <taxon>Paenibacillus</taxon>
    </lineage>
</organism>
<dbReference type="RefSeq" id="WP_085497344.1">
    <property type="nucleotide sequence ID" value="NZ_FXAZ01000006.1"/>
</dbReference>
<keyword evidence="3" id="KW-1185">Reference proteome</keyword>